<proteinExistence type="predicted"/>
<comment type="caution">
    <text evidence="2">The sequence shown here is derived from an EMBL/GenBank/DDBJ whole genome shotgun (WGS) entry which is preliminary data.</text>
</comment>
<evidence type="ECO:0000313" key="3">
    <source>
        <dbReference type="Proteomes" id="UP000566819"/>
    </source>
</evidence>
<dbReference type="EMBL" id="JAAMPI010000028">
    <property type="protein sequence ID" value="KAF4637275.1"/>
    <property type="molecule type" value="Genomic_DNA"/>
</dbReference>
<dbReference type="Proteomes" id="UP000566819">
    <property type="component" value="Unassembled WGS sequence"/>
</dbReference>
<evidence type="ECO:0000313" key="2">
    <source>
        <dbReference type="EMBL" id="KAF4637275.1"/>
    </source>
</evidence>
<feature type="compositionally biased region" description="Basic and acidic residues" evidence="1">
    <location>
        <begin position="1"/>
        <end position="10"/>
    </location>
</feature>
<organism evidence="2 3">
    <name type="scientific">Cudoniella acicularis</name>
    <dbReference type="NCBI Taxonomy" id="354080"/>
    <lineage>
        <taxon>Eukaryota</taxon>
        <taxon>Fungi</taxon>
        <taxon>Dikarya</taxon>
        <taxon>Ascomycota</taxon>
        <taxon>Pezizomycotina</taxon>
        <taxon>Leotiomycetes</taxon>
        <taxon>Helotiales</taxon>
        <taxon>Tricladiaceae</taxon>
        <taxon>Cudoniella</taxon>
    </lineage>
</organism>
<gene>
    <name evidence="2" type="ORF">G7Y89_g783</name>
</gene>
<keyword evidence="3" id="KW-1185">Reference proteome</keyword>
<name>A0A8H4WA35_9HELO</name>
<accession>A0A8H4WA35</accession>
<protein>
    <submittedName>
        <fullName evidence="2">Uncharacterized protein</fullName>
    </submittedName>
</protein>
<dbReference type="AlphaFoldDB" id="A0A8H4WA35"/>
<evidence type="ECO:0000256" key="1">
    <source>
        <dbReference type="SAM" id="MobiDB-lite"/>
    </source>
</evidence>
<sequence>MDTSNKENIDPRTVGNTTTTQPTVTRPEDERVMPLTTSPNIWVCCRSHIHRDGTIVHNWENRRWIRSCNFPGCGHERCYWCIRPAIETWR</sequence>
<feature type="compositionally biased region" description="Low complexity" evidence="1">
    <location>
        <begin position="11"/>
        <end position="25"/>
    </location>
</feature>
<feature type="region of interest" description="Disordered" evidence="1">
    <location>
        <begin position="1"/>
        <end position="29"/>
    </location>
</feature>
<reference evidence="2 3" key="1">
    <citation type="submission" date="2020-03" db="EMBL/GenBank/DDBJ databases">
        <title>Draft Genome Sequence of Cudoniella acicularis.</title>
        <authorList>
            <person name="Buettner E."/>
            <person name="Kellner H."/>
        </authorList>
    </citation>
    <scope>NUCLEOTIDE SEQUENCE [LARGE SCALE GENOMIC DNA]</scope>
    <source>
        <strain evidence="2 3">DSM 108380</strain>
    </source>
</reference>